<name>A0A0E3DLW4_9CAUD</name>
<sequence>MQAYLDPLDHLPYPPSPRHTPETPCMGSRIDYQGQPYIILPPEDFRR</sequence>
<dbReference type="Proteomes" id="UP000033326">
    <property type="component" value="Segment"/>
</dbReference>
<reference evidence="2 3" key="1">
    <citation type="journal article" date="2015" name="ISME J.">
        <title>The diversity and host interactions of Propionibacterium acnes bacteriophages on human skin.</title>
        <authorList>
            <person name="Liu J."/>
            <person name="Yan R."/>
            <person name="Zhong Q."/>
            <person name="Ngo S."/>
            <person name="Bangayan N.J."/>
            <person name="Nguyen L."/>
            <person name="Lui T."/>
            <person name="Liu M."/>
            <person name="Erfe M.C."/>
            <person name="Craft N."/>
            <person name="Tomida S."/>
            <person name="Li H."/>
        </authorList>
    </citation>
    <scope>NUCLEOTIDE SEQUENCE [LARGE SCALE GENOMIC DNA]</scope>
    <source>
        <strain evidence="2">PHL067M09</strain>
    </source>
</reference>
<evidence type="ECO:0000313" key="3">
    <source>
        <dbReference type="Proteomes" id="UP000033326"/>
    </source>
</evidence>
<proteinExistence type="predicted"/>
<gene>
    <name evidence="2" type="ORF">PHL067M09_43</name>
</gene>
<organism evidence="2 3">
    <name type="scientific">Propionibacterium phage PHL067M09</name>
    <dbReference type="NCBI Taxonomy" id="1500806"/>
    <lineage>
        <taxon>Viruses</taxon>
        <taxon>Duplodnaviria</taxon>
        <taxon>Heunggongvirae</taxon>
        <taxon>Uroviricota</taxon>
        <taxon>Caudoviricetes</taxon>
        <taxon>Pahexavirus</taxon>
        <taxon>Pahexavirus PHL067M01</taxon>
    </lineage>
</organism>
<evidence type="ECO:0000256" key="1">
    <source>
        <dbReference type="SAM" id="MobiDB-lite"/>
    </source>
</evidence>
<protein>
    <submittedName>
        <fullName evidence="2">Uncharacterized protein</fullName>
    </submittedName>
</protein>
<evidence type="ECO:0000313" key="2">
    <source>
        <dbReference type="EMBL" id="AII28987.1"/>
    </source>
</evidence>
<accession>A0A0E3DLW4</accession>
<dbReference type="EMBL" id="KJ578766">
    <property type="protein sequence ID" value="AII28987.1"/>
    <property type="molecule type" value="Genomic_DNA"/>
</dbReference>
<feature type="region of interest" description="Disordered" evidence="1">
    <location>
        <begin position="1"/>
        <end position="26"/>
    </location>
</feature>